<evidence type="ECO:0000256" key="1">
    <source>
        <dbReference type="SAM" id="MobiDB-lite"/>
    </source>
</evidence>
<evidence type="ECO:0000313" key="2">
    <source>
        <dbReference type="EMBL" id="MDY3563173.1"/>
    </source>
</evidence>
<sequence length="55" mass="5660">MRVMLVLVLAAGGLAGCGSPSGPAGKPTEEAIKADKAAQEKVEQEERGKPIKGKR</sequence>
<keyword evidence="3" id="KW-1185">Reference proteome</keyword>
<evidence type="ECO:0008006" key="4">
    <source>
        <dbReference type="Google" id="ProtNLM"/>
    </source>
</evidence>
<dbReference type="PROSITE" id="PS51257">
    <property type="entry name" value="PROKAR_LIPOPROTEIN"/>
    <property type="match status" value="1"/>
</dbReference>
<accession>A0ABU5F9T6</accession>
<feature type="region of interest" description="Disordered" evidence="1">
    <location>
        <begin position="16"/>
        <end position="55"/>
    </location>
</feature>
<name>A0ABU5F9T6_9BACT</name>
<dbReference type="RefSeq" id="WP_320689415.1">
    <property type="nucleotide sequence ID" value="NZ_JAXBLV010000233.1"/>
</dbReference>
<dbReference type="EMBL" id="JAXBLV010000233">
    <property type="protein sequence ID" value="MDY3563173.1"/>
    <property type="molecule type" value="Genomic_DNA"/>
</dbReference>
<comment type="caution">
    <text evidence="2">The sequence shown here is derived from an EMBL/GenBank/DDBJ whole genome shotgun (WGS) entry which is preliminary data.</text>
</comment>
<dbReference type="Proteomes" id="UP001272242">
    <property type="component" value="Unassembled WGS sequence"/>
</dbReference>
<proteinExistence type="predicted"/>
<organism evidence="2 3">
    <name type="scientific">Gemmata algarum</name>
    <dbReference type="NCBI Taxonomy" id="2975278"/>
    <lineage>
        <taxon>Bacteria</taxon>
        <taxon>Pseudomonadati</taxon>
        <taxon>Planctomycetota</taxon>
        <taxon>Planctomycetia</taxon>
        <taxon>Gemmatales</taxon>
        <taxon>Gemmataceae</taxon>
        <taxon>Gemmata</taxon>
    </lineage>
</organism>
<protein>
    <recommendedName>
        <fullName evidence="4">Lipoprotein</fullName>
    </recommendedName>
</protein>
<evidence type="ECO:0000313" key="3">
    <source>
        <dbReference type="Proteomes" id="UP001272242"/>
    </source>
</evidence>
<gene>
    <name evidence="2" type="ORF">R5W23_004672</name>
</gene>
<feature type="compositionally biased region" description="Low complexity" evidence="1">
    <location>
        <begin position="16"/>
        <end position="25"/>
    </location>
</feature>
<reference evidence="3" key="1">
    <citation type="journal article" date="2023" name="Mar. Drugs">
        <title>Gemmata algarum, a Novel Planctomycete Isolated from an Algal Mat, Displays Antimicrobial Activity.</title>
        <authorList>
            <person name="Kumar G."/>
            <person name="Kallscheuer N."/>
            <person name="Kashif M."/>
            <person name="Ahamad S."/>
            <person name="Jagadeeshwari U."/>
            <person name="Pannikurungottu S."/>
            <person name="Haufschild T."/>
            <person name="Kabuu M."/>
            <person name="Sasikala C."/>
            <person name="Jogler C."/>
            <person name="Ramana C."/>
        </authorList>
    </citation>
    <scope>NUCLEOTIDE SEQUENCE [LARGE SCALE GENOMIC DNA]</scope>
    <source>
        <strain evidence="3">JC673</strain>
    </source>
</reference>
<feature type="compositionally biased region" description="Basic and acidic residues" evidence="1">
    <location>
        <begin position="27"/>
        <end position="49"/>
    </location>
</feature>